<keyword evidence="1" id="KW-0812">Transmembrane</keyword>
<protein>
    <submittedName>
        <fullName evidence="2">Uncharacterized protein</fullName>
    </submittedName>
</protein>
<reference evidence="2 3" key="1">
    <citation type="submission" date="2018-10" db="EMBL/GenBank/DDBJ databases">
        <title>Rhizobium etli, R. leguminosarum and a new Rhizobium genospecies from Phaseolus dumosus.</title>
        <authorList>
            <person name="Ramirez-Puebla S.T."/>
            <person name="Rogel-Hernandez M.A."/>
            <person name="Guerrero G."/>
            <person name="Ormeno-Orrillo E."/>
            <person name="Martinez-Romero J.C."/>
            <person name="Negrete-Yankelevich S."/>
            <person name="Martinez-Romero E."/>
        </authorList>
    </citation>
    <scope>NUCLEOTIDE SEQUENCE [LARGE SCALE GENOMIC DNA]</scope>
    <source>
        <strain evidence="2 3">CCGE525</strain>
    </source>
</reference>
<sequence>MGSRRLSAPDVGAVSFFKVRYFWERHLPNTPIECAPSCIPAGYRNCFLYAKVGLLNILVFLMALLVNNWMRNSSVMGNMYAKMMRRGIFAYKPEWISEA</sequence>
<proteinExistence type="predicted"/>
<dbReference type="AlphaFoldDB" id="A0A387FR98"/>
<organism evidence="2 3">
    <name type="scientific">Rhizobium jaguaris</name>
    <dbReference type="NCBI Taxonomy" id="1312183"/>
    <lineage>
        <taxon>Bacteria</taxon>
        <taxon>Pseudomonadati</taxon>
        <taxon>Pseudomonadota</taxon>
        <taxon>Alphaproteobacteria</taxon>
        <taxon>Hyphomicrobiales</taxon>
        <taxon>Rhizobiaceae</taxon>
        <taxon>Rhizobium/Agrobacterium group</taxon>
        <taxon>Rhizobium</taxon>
    </lineage>
</organism>
<dbReference type="KEGG" id="rjg:CCGE525_02380"/>
<evidence type="ECO:0000313" key="3">
    <source>
        <dbReference type="Proteomes" id="UP000282195"/>
    </source>
</evidence>
<name>A0A387FR98_9HYPH</name>
<feature type="transmembrane region" description="Helical" evidence="1">
    <location>
        <begin position="47"/>
        <end position="66"/>
    </location>
</feature>
<keyword evidence="3" id="KW-1185">Reference proteome</keyword>
<keyword evidence="1" id="KW-0472">Membrane</keyword>
<evidence type="ECO:0000256" key="1">
    <source>
        <dbReference type="SAM" id="Phobius"/>
    </source>
</evidence>
<accession>A0A387FR98</accession>
<dbReference type="Proteomes" id="UP000282195">
    <property type="component" value="Chromosome"/>
</dbReference>
<keyword evidence="1" id="KW-1133">Transmembrane helix</keyword>
<gene>
    <name evidence="2" type="ORF">CCGE525_02380</name>
</gene>
<evidence type="ECO:0000313" key="2">
    <source>
        <dbReference type="EMBL" id="AYG57782.1"/>
    </source>
</evidence>
<dbReference type="EMBL" id="CP032694">
    <property type="protein sequence ID" value="AYG57782.1"/>
    <property type="molecule type" value="Genomic_DNA"/>
</dbReference>